<protein>
    <submittedName>
        <fullName evidence="7">TetR/AcrR family transcriptional regulator</fullName>
    </submittedName>
</protein>
<dbReference type="PRINTS" id="PR00455">
    <property type="entry name" value="HTHTETR"/>
</dbReference>
<feature type="DNA-binding region" description="H-T-H motif" evidence="4">
    <location>
        <begin position="55"/>
        <end position="74"/>
    </location>
</feature>
<dbReference type="PANTHER" id="PTHR30055">
    <property type="entry name" value="HTH-TYPE TRANSCRIPTIONAL REGULATOR RUTR"/>
    <property type="match status" value="1"/>
</dbReference>
<evidence type="ECO:0000256" key="1">
    <source>
        <dbReference type="ARBA" id="ARBA00023015"/>
    </source>
</evidence>
<evidence type="ECO:0000256" key="5">
    <source>
        <dbReference type="SAM" id="MobiDB-lite"/>
    </source>
</evidence>
<organism evidence="7 8">
    <name type="scientific">Burkholderia cepacia</name>
    <name type="common">Pseudomonas cepacia</name>
    <dbReference type="NCBI Taxonomy" id="292"/>
    <lineage>
        <taxon>Bacteria</taxon>
        <taxon>Pseudomonadati</taxon>
        <taxon>Pseudomonadota</taxon>
        <taxon>Betaproteobacteria</taxon>
        <taxon>Burkholderiales</taxon>
        <taxon>Burkholderiaceae</taxon>
        <taxon>Burkholderia</taxon>
        <taxon>Burkholderia cepacia complex</taxon>
    </lineage>
</organism>
<dbReference type="AlphaFoldDB" id="A0AAQ0JLA7"/>
<dbReference type="InterPro" id="IPR009057">
    <property type="entry name" value="Homeodomain-like_sf"/>
</dbReference>
<feature type="compositionally biased region" description="Basic and acidic residues" evidence="5">
    <location>
        <begin position="1"/>
        <end position="11"/>
    </location>
</feature>
<evidence type="ECO:0000256" key="3">
    <source>
        <dbReference type="ARBA" id="ARBA00023163"/>
    </source>
</evidence>
<proteinExistence type="predicted"/>
<dbReference type="Gene3D" id="1.10.357.10">
    <property type="entry name" value="Tetracycline Repressor, domain 2"/>
    <property type="match status" value="1"/>
</dbReference>
<dbReference type="SUPFAM" id="SSF46689">
    <property type="entry name" value="Homeodomain-like"/>
    <property type="match status" value="1"/>
</dbReference>
<reference evidence="7 8" key="1">
    <citation type="submission" date="2018-06" db="EMBL/GenBank/DDBJ databases">
        <title>Towards the identification of Burkholderia cepacia strain which caused fatal septicemia.</title>
        <authorList>
            <person name="Bui L.A.T."/>
            <person name="Zakharova I.B."/>
            <person name="Shpak I.M."/>
            <person name="Teteryatnikova N."/>
            <person name="Ustinov D.V."/>
            <person name="Kuzyutina Y.A."/>
            <person name="Nguyen H.N."/>
            <person name="Antonov A.S."/>
            <person name="Avdyusheva E.F."/>
            <person name="Victorov D.V."/>
        </authorList>
    </citation>
    <scope>NUCLEOTIDE SEQUENCE [LARGE SCALE GENOMIC DNA]</scope>
    <source>
        <strain evidence="7 8">PT02</strain>
    </source>
</reference>
<feature type="domain" description="HTH tetR-type" evidence="6">
    <location>
        <begin position="32"/>
        <end position="92"/>
    </location>
</feature>
<keyword evidence="3" id="KW-0804">Transcription</keyword>
<name>A0AAQ0JLA7_BURCE</name>
<gene>
    <name evidence="7" type="ORF">DPR02_09550</name>
</gene>
<evidence type="ECO:0000256" key="2">
    <source>
        <dbReference type="ARBA" id="ARBA00023125"/>
    </source>
</evidence>
<evidence type="ECO:0000313" key="8">
    <source>
        <dbReference type="Proteomes" id="UP000248899"/>
    </source>
</evidence>
<evidence type="ECO:0000259" key="6">
    <source>
        <dbReference type="PROSITE" id="PS50977"/>
    </source>
</evidence>
<dbReference type="Pfam" id="PF00440">
    <property type="entry name" value="TetR_N"/>
    <property type="match status" value="1"/>
</dbReference>
<dbReference type="PANTHER" id="PTHR30055:SF234">
    <property type="entry name" value="HTH-TYPE TRANSCRIPTIONAL REGULATOR BETI"/>
    <property type="match status" value="1"/>
</dbReference>
<dbReference type="InterPro" id="IPR050109">
    <property type="entry name" value="HTH-type_TetR-like_transc_reg"/>
</dbReference>
<dbReference type="RefSeq" id="WP_048023289.1">
    <property type="nucleotide sequence ID" value="NZ_CADEVE010000007.1"/>
</dbReference>
<evidence type="ECO:0000313" key="7">
    <source>
        <dbReference type="EMBL" id="RAQ12945.1"/>
    </source>
</evidence>
<dbReference type="InterPro" id="IPR001647">
    <property type="entry name" value="HTH_TetR"/>
</dbReference>
<dbReference type="PROSITE" id="PS50977">
    <property type="entry name" value="HTH_TETR_2"/>
    <property type="match status" value="1"/>
</dbReference>
<sequence>MKDESAQKNRNQDVSIEPQAAGTKRVLTGRGRNTVARILASAIEIFAAEGYGGLSMRKVATSAGLALSNLQHYFPTREDLFAAIITETIAEYSGNYESIRIDASLSPEQRLEKLVRLLIEDGKQPRTQSLFVNFWALAQMQEFARKSMEDAYLFQRRMISGFVAAVNPQLSPNVLARRAALIAGQIEGLLVLIPQRNRFPSDIKGIEDEAVKAIITVASMP</sequence>
<keyword evidence="2 4" id="KW-0238">DNA-binding</keyword>
<dbReference type="EMBL" id="QLUZ01000004">
    <property type="protein sequence ID" value="RAQ12945.1"/>
    <property type="molecule type" value="Genomic_DNA"/>
</dbReference>
<dbReference type="Proteomes" id="UP000248899">
    <property type="component" value="Unassembled WGS sequence"/>
</dbReference>
<feature type="region of interest" description="Disordered" evidence="5">
    <location>
        <begin position="1"/>
        <end position="20"/>
    </location>
</feature>
<accession>A0AAQ0JLA7</accession>
<dbReference type="GO" id="GO:0000976">
    <property type="term" value="F:transcription cis-regulatory region binding"/>
    <property type="evidence" value="ECO:0007669"/>
    <property type="project" value="TreeGrafter"/>
</dbReference>
<dbReference type="GO" id="GO:0003700">
    <property type="term" value="F:DNA-binding transcription factor activity"/>
    <property type="evidence" value="ECO:0007669"/>
    <property type="project" value="TreeGrafter"/>
</dbReference>
<evidence type="ECO:0000256" key="4">
    <source>
        <dbReference type="PROSITE-ProRule" id="PRU00335"/>
    </source>
</evidence>
<keyword evidence="1" id="KW-0805">Transcription regulation</keyword>
<dbReference type="GeneID" id="56663437"/>
<comment type="caution">
    <text evidence="7">The sequence shown here is derived from an EMBL/GenBank/DDBJ whole genome shotgun (WGS) entry which is preliminary data.</text>
</comment>